<keyword evidence="2 4" id="KW-0547">Nucleotide-binding</keyword>
<dbReference type="GO" id="GO:0030272">
    <property type="term" value="F:5-formyltetrahydrofolate cyclo-ligase activity"/>
    <property type="evidence" value="ECO:0007669"/>
    <property type="project" value="UniProtKB-EC"/>
</dbReference>
<feature type="binding site" evidence="4">
    <location>
        <position position="51"/>
    </location>
    <ligand>
        <name>substrate</name>
    </ligand>
</feature>
<reference evidence="7" key="1">
    <citation type="submission" date="2016-07" db="EMBL/GenBank/DDBJ databases">
        <authorList>
            <person name="Florea S."/>
            <person name="Webb J.S."/>
            <person name="Jaromczyk J."/>
            <person name="Schardl C.L."/>
        </authorList>
    </citation>
    <scope>NUCLEOTIDE SEQUENCE [LARGE SCALE GENOMIC DNA]</scope>
    <source>
        <strain evidence="7">Z6</strain>
    </source>
</reference>
<evidence type="ECO:0000313" key="6">
    <source>
        <dbReference type="EMBL" id="OCL25138.1"/>
    </source>
</evidence>
<comment type="caution">
    <text evidence="6">The sequence shown here is derived from an EMBL/GenBank/DDBJ whole genome shotgun (WGS) entry which is preliminary data.</text>
</comment>
<keyword evidence="6" id="KW-0436">Ligase</keyword>
<evidence type="ECO:0000256" key="1">
    <source>
        <dbReference type="ARBA" id="ARBA00010638"/>
    </source>
</evidence>
<proteinExistence type="inferred from homology"/>
<evidence type="ECO:0000256" key="2">
    <source>
        <dbReference type="ARBA" id="ARBA00022741"/>
    </source>
</evidence>
<dbReference type="PIRSF" id="PIRSF006806">
    <property type="entry name" value="FTHF_cligase"/>
    <property type="match status" value="1"/>
</dbReference>
<keyword evidence="3 4" id="KW-0067">ATP-binding</keyword>
<dbReference type="NCBIfam" id="TIGR02727">
    <property type="entry name" value="MTHFS_bact"/>
    <property type="match status" value="1"/>
</dbReference>
<dbReference type="RefSeq" id="WP_068718946.1">
    <property type="nucleotide sequence ID" value="NZ_LWDV01000010.1"/>
</dbReference>
<sequence>MKKTKKKQRQEMLNLRSQLNREDIIDKSNKIKVKLFNLAEFKAAKTIMFFISFKNEVKTEAMIKEALKLGKRVVVPITNLKENKLELSELKDYDRELIRGSYGILEPKKEYRRLVNFPEVNLVICPGLAFDKDGNRLGYGGGYYDRLLSQDLTINRVAICFDFQIIEQVVVDEYDIKMNKILSNIREIICND</sequence>
<feature type="binding site" evidence="4">
    <location>
        <begin position="136"/>
        <end position="144"/>
    </location>
    <ligand>
        <name>ATP</name>
        <dbReference type="ChEBI" id="CHEBI:30616"/>
    </ligand>
</feature>
<dbReference type="InterPro" id="IPR037171">
    <property type="entry name" value="NagB/RpiA_transferase-like"/>
</dbReference>
<comment type="cofactor">
    <cofactor evidence="5">
        <name>Mg(2+)</name>
        <dbReference type="ChEBI" id="CHEBI:18420"/>
    </cofactor>
</comment>
<dbReference type="EC" id="6.3.3.2" evidence="5"/>
<dbReference type="OrthoDB" id="9801938at2"/>
<dbReference type="InterPro" id="IPR002698">
    <property type="entry name" value="FTHF_cligase"/>
</dbReference>
<evidence type="ECO:0000313" key="7">
    <source>
        <dbReference type="Proteomes" id="UP000093514"/>
    </source>
</evidence>
<organism evidence="6 7">
    <name type="scientific">Orenia metallireducens</name>
    <dbReference type="NCBI Taxonomy" id="1413210"/>
    <lineage>
        <taxon>Bacteria</taxon>
        <taxon>Bacillati</taxon>
        <taxon>Bacillota</taxon>
        <taxon>Clostridia</taxon>
        <taxon>Halanaerobiales</taxon>
        <taxon>Halobacteroidaceae</taxon>
        <taxon>Orenia</taxon>
    </lineage>
</organism>
<evidence type="ECO:0000256" key="3">
    <source>
        <dbReference type="ARBA" id="ARBA00022840"/>
    </source>
</evidence>
<evidence type="ECO:0000256" key="5">
    <source>
        <dbReference type="RuleBase" id="RU361279"/>
    </source>
</evidence>
<keyword evidence="5" id="KW-0479">Metal-binding</keyword>
<keyword evidence="7" id="KW-1185">Reference proteome</keyword>
<dbReference type="GO" id="GO:0046872">
    <property type="term" value="F:metal ion binding"/>
    <property type="evidence" value="ECO:0007669"/>
    <property type="project" value="UniProtKB-KW"/>
</dbReference>
<dbReference type="EMBL" id="LWDV01000010">
    <property type="protein sequence ID" value="OCL25138.1"/>
    <property type="molecule type" value="Genomic_DNA"/>
</dbReference>
<feature type="binding site" evidence="4">
    <location>
        <begin position="5"/>
        <end position="9"/>
    </location>
    <ligand>
        <name>ATP</name>
        <dbReference type="ChEBI" id="CHEBI:30616"/>
    </ligand>
</feature>
<dbReference type="AlphaFoldDB" id="A0A1C0A4S4"/>
<dbReference type="PANTHER" id="PTHR23407">
    <property type="entry name" value="ATPASE INHIBITOR/5-FORMYLTETRAHYDROFOLATE CYCLO-LIGASE"/>
    <property type="match status" value="1"/>
</dbReference>
<dbReference type="SUPFAM" id="SSF100950">
    <property type="entry name" value="NagB/RpiA/CoA transferase-like"/>
    <property type="match status" value="1"/>
</dbReference>
<dbReference type="PANTHER" id="PTHR23407:SF1">
    <property type="entry name" value="5-FORMYLTETRAHYDROFOLATE CYCLO-LIGASE"/>
    <property type="match status" value="1"/>
</dbReference>
<comment type="similarity">
    <text evidence="1 5">Belongs to the 5-formyltetrahydrofolate cyclo-ligase family.</text>
</comment>
<dbReference type="GO" id="GO:0009396">
    <property type="term" value="P:folic acid-containing compound biosynthetic process"/>
    <property type="evidence" value="ECO:0007669"/>
    <property type="project" value="TreeGrafter"/>
</dbReference>
<reference evidence="6 7" key="2">
    <citation type="submission" date="2016-08" db="EMBL/GenBank/DDBJ databases">
        <title>Orenia metallireducens sp. nov. strain Z6, a Novel Metal-reducing Firmicute from the Deep Subsurface.</title>
        <authorList>
            <person name="Maxim B.I."/>
            <person name="Kenneth K."/>
            <person name="Flynn T.M."/>
            <person name="Oloughlin E.J."/>
            <person name="Locke R.A."/>
            <person name="Weber J.R."/>
            <person name="Egan S.M."/>
            <person name="Mackie R.I."/>
            <person name="Cann I.K."/>
        </authorList>
    </citation>
    <scope>NUCLEOTIDE SEQUENCE [LARGE SCALE GENOMIC DNA]</scope>
    <source>
        <strain evidence="6 7">Z6</strain>
    </source>
</reference>
<dbReference type="InterPro" id="IPR024185">
    <property type="entry name" value="FTHF_cligase-like_sf"/>
</dbReference>
<evidence type="ECO:0000256" key="4">
    <source>
        <dbReference type="PIRSR" id="PIRSR006806-1"/>
    </source>
</evidence>
<dbReference type="Pfam" id="PF01812">
    <property type="entry name" value="5-FTHF_cyc-lig"/>
    <property type="match status" value="1"/>
</dbReference>
<name>A0A1C0A4S4_9FIRM</name>
<accession>A0A1C0A4S4</accession>
<feature type="binding site" evidence="4">
    <location>
        <position position="56"/>
    </location>
    <ligand>
        <name>substrate</name>
    </ligand>
</feature>
<protein>
    <recommendedName>
        <fullName evidence="5">5-formyltetrahydrofolate cyclo-ligase</fullName>
        <ecNumber evidence="5">6.3.3.2</ecNumber>
    </recommendedName>
</protein>
<dbReference type="GO" id="GO:0005524">
    <property type="term" value="F:ATP binding"/>
    <property type="evidence" value="ECO:0007669"/>
    <property type="project" value="UniProtKB-KW"/>
</dbReference>
<comment type="catalytic activity">
    <reaction evidence="5">
        <text>(6S)-5-formyl-5,6,7,8-tetrahydrofolate + ATP = (6R)-5,10-methenyltetrahydrofolate + ADP + phosphate</text>
        <dbReference type="Rhea" id="RHEA:10488"/>
        <dbReference type="ChEBI" id="CHEBI:30616"/>
        <dbReference type="ChEBI" id="CHEBI:43474"/>
        <dbReference type="ChEBI" id="CHEBI:57455"/>
        <dbReference type="ChEBI" id="CHEBI:57457"/>
        <dbReference type="ChEBI" id="CHEBI:456216"/>
        <dbReference type="EC" id="6.3.3.2"/>
    </reaction>
</comment>
<dbReference type="Proteomes" id="UP000093514">
    <property type="component" value="Unassembled WGS sequence"/>
</dbReference>
<dbReference type="Gene3D" id="3.40.50.10420">
    <property type="entry name" value="NagB/RpiA/CoA transferase-like"/>
    <property type="match status" value="1"/>
</dbReference>
<gene>
    <name evidence="6" type="ORF">U472_12215</name>
</gene>
<dbReference type="GO" id="GO:0035999">
    <property type="term" value="P:tetrahydrofolate interconversion"/>
    <property type="evidence" value="ECO:0007669"/>
    <property type="project" value="TreeGrafter"/>
</dbReference>
<keyword evidence="5" id="KW-0460">Magnesium</keyword>